<evidence type="ECO:0000313" key="12">
    <source>
        <dbReference type="Proteomes" id="UP000827092"/>
    </source>
</evidence>
<evidence type="ECO:0000256" key="4">
    <source>
        <dbReference type="ARBA" id="ARBA00022723"/>
    </source>
</evidence>
<comment type="similarity">
    <text evidence="2 8">Belongs to the alpha-carbonic anhydrase family.</text>
</comment>
<keyword evidence="6 8" id="KW-0456">Lyase</keyword>
<feature type="domain" description="Alpha-carbonic anhydrase" evidence="10">
    <location>
        <begin position="68"/>
        <end position="327"/>
    </location>
</feature>
<dbReference type="AlphaFoldDB" id="A0AAV6UFY1"/>
<evidence type="ECO:0000256" key="1">
    <source>
        <dbReference type="ARBA" id="ARBA00001947"/>
    </source>
</evidence>
<evidence type="ECO:0000256" key="7">
    <source>
        <dbReference type="ARBA" id="ARBA00048348"/>
    </source>
</evidence>
<dbReference type="InterPro" id="IPR023561">
    <property type="entry name" value="Carbonic_anhydrase_a-class"/>
</dbReference>
<dbReference type="PANTHER" id="PTHR18952:SF141">
    <property type="entry name" value="CARBONIC ANHYDRASE"/>
    <property type="match status" value="1"/>
</dbReference>
<evidence type="ECO:0000256" key="8">
    <source>
        <dbReference type="RuleBase" id="RU367011"/>
    </source>
</evidence>
<dbReference type="InterPro" id="IPR018338">
    <property type="entry name" value="Carbonic_anhydrase_a-class_CS"/>
</dbReference>
<dbReference type="InterPro" id="IPR001148">
    <property type="entry name" value="CA_dom"/>
</dbReference>
<evidence type="ECO:0000256" key="3">
    <source>
        <dbReference type="ARBA" id="ARBA00012925"/>
    </source>
</evidence>
<dbReference type="PROSITE" id="PS00162">
    <property type="entry name" value="ALPHA_CA_1"/>
    <property type="match status" value="1"/>
</dbReference>
<dbReference type="PANTHER" id="PTHR18952">
    <property type="entry name" value="CARBONIC ANHYDRASE"/>
    <property type="match status" value="1"/>
</dbReference>
<keyword evidence="12" id="KW-1185">Reference proteome</keyword>
<reference evidence="11 12" key="1">
    <citation type="journal article" date="2022" name="Nat. Ecol. Evol.">
        <title>A masculinizing supergene underlies an exaggerated male reproductive morph in a spider.</title>
        <authorList>
            <person name="Hendrickx F."/>
            <person name="De Corte Z."/>
            <person name="Sonet G."/>
            <person name="Van Belleghem S.M."/>
            <person name="Kostlbacher S."/>
            <person name="Vangestel C."/>
        </authorList>
    </citation>
    <scope>NUCLEOTIDE SEQUENCE [LARGE SCALE GENOMIC DNA]</scope>
    <source>
        <strain evidence="11">W744_W776</strain>
    </source>
</reference>
<proteinExistence type="inferred from homology"/>
<sequence>MKTNLYKPPLKQTPNTYFFQILPYPRDRGSAHAPRSAGVGDAREKKRMGRSSPDTRRIRASGHLSALMEWGYEQHNGPDTWPLLYPDAGGSSQSPIDIVSSIVQPRTYDPPLTYKYSPEVCKSIVNTGCGWRVDMNGADSEVSGGPLSDSYEPVQFHCHWGETETVGSEHTVDGKSYAGELHFVHWNRDKYSTCAEALKSPLGLTVIGVLLEEGEKNSELEKLCDVLSEISELDQRVELPVDIDLVNMFPADQSYWTYPGSLTTPPCYESVTWILFKNPITLSRDQLNCFRRMKKPCNHTTDGSQCLVNCNYRPPQALNDREICECLLG</sequence>
<dbReference type="InterPro" id="IPR036398">
    <property type="entry name" value="CA_dom_sf"/>
</dbReference>
<dbReference type="PROSITE" id="PS51144">
    <property type="entry name" value="ALPHA_CA_2"/>
    <property type="match status" value="1"/>
</dbReference>
<organism evidence="11 12">
    <name type="scientific">Oedothorax gibbosus</name>
    <dbReference type="NCBI Taxonomy" id="931172"/>
    <lineage>
        <taxon>Eukaryota</taxon>
        <taxon>Metazoa</taxon>
        <taxon>Ecdysozoa</taxon>
        <taxon>Arthropoda</taxon>
        <taxon>Chelicerata</taxon>
        <taxon>Arachnida</taxon>
        <taxon>Araneae</taxon>
        <taxon>Araneomorphae</taxon>
        <taxon>Entelegynae</taxon>
        <taxon>Araneoidea</taxon>
        <taxon>Linyphiidae</taxon>
        <taxon>Erigoninae</taxon>
        <taxon>Oedothorax</taxon>
    </lineage>
</organism>
<dbReference type="GO" id="GO:0008270">
    <property type="term" value="F:zinc ion binding"/>
    <property type="evidence" value="ECO:0007669"/>
    <property type="project" value="UniProtKB-UniRule"/>
</dbReference>
<accession>A0AAV6UFY1</accession>
<feature type="region of interest" description="Disordered" evidence="9">
    <location>
        <begin position="28"/>
        <end position="56"/>
    </location>
</feature>
<dbReference type="GO" id="GO:0004089">
    <property type="term" value="F:carbonate dehydratase activity"/>
    <property type="evidence" value="ECO:0007669"/>
    <property type="project" value="UniProtKB-UniRule"/>
</dbReference>
<dbReference type="GO" id="GO:0005737">
    <property type="term" value="C:cytoplasm"/>
    <property type="evidence" value="ECO:0007669"/>
    <property type="project" value="TreeGrafter"/>
</dbReference>
<dbReference type="Proteomes" id="UP000827092">
    <property type="component" value="Unassembled WGS sequence"/>
</dbReference>
<evidence type="ECO:0000256" key="5">
    <source>
        <dbReference type="ARBA" id="ARBA00022833"/>
    </source>
</evidence>
<dbReference type="CDD" id="cd00326">
    <property type="entry name" value="alpha_CA"/>
    <property type="match status" value="1"/>
</dbReference>
<comment type="function">
    <text evidence="8">Reversible hydration of carbon dioxide.</text>
</comment>
<evidence type="ECO:0000259" key="10">
    <source>
        <dbReference type="PROSITE" id="PS51144"/>
    </source>
</evidence>
<name>A0AAV6UFY1_9ARAC</name>
<evidence type="ECO:0000256" key="6">
    <source>
        <dbReference type="ARBA" id="ARBA00023239"/>
    </source>
</evidence>
<evidence type="ECO:0000313" key="11">
    <source>
        <dbReference type="EMBL" id="KAG8182924.1"/>
    </source>
</evidence>
<gene>
    <name evidence="11" type="ORF">JTE90_028746</name>
</gene>
<comment type="catalytic activity">
    <reaction evidence="7 8">
        <text>hydrogencarbonate + H(+) = CO2 + H2O</text>
        <dbReference type="Rhea" id="RHEA:10748"/>
        <dbReference type="ChEBI" id="CHEBI:15377"/>
        <dbReference type="ChEBI" id="CHEBI:15378"/>
        <dbReference type="ChEBI" id="CHEBI:16526"/>
        <dbReference type="ChEBI" id="CHEBI:17544"/>
        <dbReference type="EC" id="4.2.1.1"/>
    </reaction>
</comment>
<comment type="cofactor">
    <cofactor evidence="1 8">
        <name>Zn(2+)</name>
        <dbReference type="ChEBI" id="CHEBI:29105"/>
    </cofactor>
</comment>
<dbReference type="SUPFAM" id="SSF51069">
    <property type="entry name" value="Carbonic anhydrase"/>
    <property type="match status" value="1"/>
</dbReference>
<keyword evidence="4 8" id="KW-0479">Metal-binding</keyword>
<keyword evidence="5 8" id="KW-0862">Zinc</keyword>
<comment type="caution">
    <text evidence="11">The sequence shown here is derived from an EMBL/GenBank/DDBJ whole genome shotgun (WGS) entry which is preliminary data.</text>
</comment>
<dbReference type="SMART" id="SM01057">
    <property type="entry name" value="Carb_anhydrase"/>
    <property type="match status" value="1"/>
</dbReference>
<dbReference type="EC" id="4.2.1.1" evidence="3 8"/>
<dbReference type="Gene3D" id="3.10.200.10">
    <property type="entry name" value="Alpha carbonic anhydrase"/>
    <property type="match status" value="1"/>
</dbReference>
<evidence type="ECO:0000256" key="2">
    <source>
        <dbReference type="ARBA" id="ARBA00010718"/>
    </source>
</evidence>
<dbReference type="EMBL" id="JAFNEN010000441">
    <property type="protein sequence ID" value="KAG8182924.1"/>
    <property type="molecule type" value="Genomic_DNA"/>
</dbReference>
<protein>
    <recommendedName>
        <fullName evidence="3 8">Carbonic anhydrase</fullName>
        <ecNumber evidence="3 8">4.2.1.1</ecNumber>
    </recommendedName>
</protein>
<evidence type="ECO:0000256" key="9">
    <source>
        <dbReference type="SAM" id="MobiDB-lite"/>
    </source>
</evidence>
<dbReference type="Pfam" id="PF00194">
    <property type="entry name" value="Carb_anhydrase"/>
    <property type="match status" value="1"/>
</dbReference>